<feature type="transmembrane region" description="Helical" evidence="2">
    <location>
        <begin position="307"/>
        <end position="329"/>
    </location>
</feature>
<dbReference type="Pfam" id="PF08448">
    <property type="entry name" value="PAS_4"/>
    <property type="match status" value="1"/>
</dbReference>
<dbReference type="PROSITE" id="PS50125">
    <property type="entry name" value="GUANYLATE_CYCLASE_2"/>
    <property type="match status" value="1"/>
</dbReference>
<dbReference type="Pfam" id="PF01590">
    <property type="entry name" value="GAF"/>
    <property type="match status" value="1"/>
</dbReference>
<dbReference type="SMART" id="SM00065">
    <property type="entry name" value="GAF"/>
    <property type="match status" value="1"/>
</dbReference>
<feature type="domain" description="Guanylate cyclase" evidence="4">
    <location>
        <begin position="751"/>
        <end position="883"/>
    </location>
</feature>
<dbReference type="Pfam" id="PF00211">
    <property type="entry name" value="Guanylate_cyc"/>
    <property type="match status" value="1"/>
</dbReference>
<dbReference type="GO" id="GO:0035556">
    <property type="term" value="P:intracellular signal transduction"/>
    <property type="evidence" value="ECO:0007669"/>
    <property type="project" value="InterPro"/>
</dbReference>
<evidence type="ECO:0000259" key="4">
    <source>
        <dbReference type="PROSITE" id="PS50125"/>
    </source>
</evidence>
<dbReference type="SUPFAM" id="SSF55781">
    <property type="entry name" value="GAF domain-like"/>
    <property type="match status" value="1"/>
</dbReference>
<dbReference type="PANTHER" id="PTHR43081:SF1">
    <property type="entry name" value="ADENYLATE CYCLASE, TERMINAL-DIFFERENTIATION SPECIFIC"/>
    <property type="match status" value="1"/>
</dbReference>
<dbReference type="Proteomes" id="UP001142648">
    <property type="component" value="Unassembled WGS sequence"/>
</dbReference>
<dbReference type="InterPro" id="IPR013656">
    <property type="entry name" value="PAS_4"/>
</dbReference>
<feature type="domain" description="PAS" evidence="3">
    <location>
        <begin position="601"/>
        <end position="645"/>
    </location>
</feature>
<dbReference type="SMART" id="SM00044">
    <property type="entry name" value="CYCc"/>
    <property type="match status" value="1"/>
</dbReference>
<keyword evidence="2" id="KW-0812">Transmembrane</keyword>
<dbReference type="SMART" id="SM00091">
    <property type="entry name" value="PAS"/>
    <property type="match status" value="1"/>
</dbReference>
<dbReference type="InterPro" id="IPR000014">
    <property type="entry name" value="PAS"/>
</dbReference>
<dbReference type="PANTHER" id="PTHR43081">
    <property type="entry name" value="ADENYLATE CYCLASE, TERMINAL-DIFFERENTIATION SPECIFIC-RELATED"/>
    <property type="match status" value="1"/>
</dbReference>
<feature type="transmembrane region" description="Helical" evidence="2">
    <location>
        <begin position="216"/>
        <end position="235"/>
    </location>
</feature>
<proteinExistence type="predicted"/>
<dbReference type="PROSITE" id="PS50112">
    <property type="entry name" value="PAS"/>
    <property type="match status" value="1"/>
</dbReference>
<dbReference type="GO" id="GO:0009190">
    <property type="term" value="P:cyclic nucleotide biosynthetic process"/>
    <property type="evidence" value="ECO:0007669"/>
    <property type="project" value="InterPro"/>
</dbReference>
<dbReference type="Gene3D" id="3.30.450.20">
    <property type="entry name" value="PAS domain"/>
    <property type="match status" value="1"/>
</dbReference>
<name>A0A9X2W0K4_9SPHN</name>
<dbReference type="RefSeq" id="WP_259960713.1">
    <property type="nucleotide sequence ID" value="NZ_JAOAMV010000001.1"/>
</dbReference>
<evidence type="ECO:0000259" key="3">
    <source>
        <dbReference type="PROSITE" id="PS50112"/>
    </source>
</evidence>
<dbReference type="InterPro" id="IPR011623">
    <property type="entry name" value="7TMR_DISM_rcpt_extracell_dom1"/>
</dbReference>
<dbReference type="InterPro" id="IPR029016">
    <property type="entry name" value="GAF-like_dom_sf"/>
</dbReference>
<feature type="region of interest" description="Disordered" evidence="1">
    <location>
        <begin position="85"/>
        <end position="104"/>
    </location>
</feature>
<dbReference type="EMBL" id="JAOAMV010000001">
    <property type="protein sequence ID" value="MCT2557964.1"/>
    <property type="molecule type" value="Genomic_DNA"/>
</dbReference>
<dbReference type="SUPFAM" id="SSF55785">
    <property type="entry name" value="PYP-like sensor domain (PAS domain)"/>
    <property type="match status" value="1"/>
</dbReference>
<dbReference type="InterPro" id="IPR003018">
    <property type="entry name" value="GAF"/>
</dbReference>
<feature type="transmembrane region" description="Helical" evidence="2">
    <location>
        <begin position="335"/>
        <end position="358"/>
    </location>
</feature>
<dbReference type="Pfam" id="PF07695">
    <property type="entry name" value="7TMR-DISM_7TM"/>
    <property type="match status" value="1"/>
</dbReference>
<dbReference type="CDD" id="cd07302">
    <property type="entry name" value="CHD"/>
    <property type="match status" value="1"/>
</dbReference>
<keyword evidence="2" id="KW-0472">Membrane</keyword>
<evidence type="ECO:0000313" key="6">
    <source>
        <dbReference type="Proteomes" id="UP001142648"/>
    </source>
</evidence>
<comment type="caution">
    <text evidence="5">The sequence shown here is derived from an EMBL/GenBank/DDBJ whole genome shotgun (WGS) entry which is preliminary data.</text>
</comment>
<dbReference type="InterPro" id="IPR001054">
    <property type="entry name" value="A/G_cyclase"/>
</dbReference>
<feature type="transmembrane region" description="Helical" evidence="2">
    <location>
        <begin position="403"/>
        <end position="423"/>
    </location>
</feature>
<dbReference type="Gene3D" id="3.30.450.40">
    <property type="match status" value="1"/>
</dbReference>
<accession>A0A9X2W0K4</accession>
<dbReference type="SUPFAM" id="SSF49785">
    <property type="entry name" value="Galactose-binding domain-like"/>
    <property type="match status" value="1"/>
</dbReference>
<feature type="transmembrane region" description="Helical" evidence="2">
    <location>
        <begin position="370"/>
        <end position="388"/>
    </location>
</feature>
<feature type="transmembrane region" description="Helical" evidence="2">
    <location>
        <begin position="242"/>
        <end position="261"/>
    </location>
</feature>
<dbReference type="CDD" id="cd00130">
    <property type="entry name" value="PAS"/>
    <property type="match status" value="1"/>
</dbReference>
<gene>
    <name evidence="5" type="ORF">N0B51_03110</name>
</gene>
<keyword evidence="2" id="KW-1133">Transmembrane helix</keyword>
<dbReference type="InterPro" id="IPR008979">
    <property type="entry name" value="Galactose-bd-like_sf"/>
</dbReference>
<dbReference type="InterPro" id="IPR035965">
    <property type="entry name" value="PAS-like_dom_sf"/>
</dbReference>
<organism evidence="5 6">
    <name type="scientific">Tsuneonella litorea</name>
    <dbReference type="NCBI Taxonomy" id="2976475"/>
    <lineage>
        <taxon>Bacteria</taxon>
        <taxon>Pseudomonadati</taxon>
        <taxon>Pseudomonadota</taxon>
        <taxon>Alphaproteobacteria</taxon>
        <taxon>Sphingomonadales</taxon>
        <taxon>Erythrobacteraceae</taxon>
        <taxon>Tsuneonella</taxon>
    </lineage>
</organism>
<sequence>MTQTGRSRGGEPAGVRLLLPRIGAALLLAAVLAGLCAPFLAAPLAQAPQARDGVIDLTGWNPRSEAIALVGEWAFRRDAGEGFDGPAPGTMRVPGTWSLGPGESTSSRGVATYRLTIRGLAPGEYAVRIPLLYSAARVYVDGKQVAGIGRLGGSPATTVQHPRAATANFASDGGPVDLAVQLASFHHRETGIVTEPVLGSPAAVAGWLTWQAAQDFVFVVSLLVLAAYGIVVFFYRGEELPALYFAASCVFFVPTAMGLAYDNLLLVAFPALGLTGMLAVQYSTLGLSVLFFLGYSHRLFPSESWRPAARTLAAGMGAIMLAQLVTIAMGDTLTASFLSLASLATAIAICVYVVTVVARAARRGRPGAGILFAGMGFFVATMAVVAFVQSDLLPRDRVVASDLAPIGILMLLFSHVVVFAMRWSLATRAAERSNVELRTLLDVSTAISTEMDLRPLLSRIVEAATRVVRADRSSLFMYDERTNELWSLVAEGIPGQQLRFPADHGIAGHCHIGGEPIVAADAYADRRFNASVDAATGYITRTVMAVPVITRDGRRLGVLQALNRVGKDGFDGRDVRRMEAFASQAAIAIENAQLFAEVDSERGYNESILASMSSGLLTLDGNGRIVKVNTAACDILGYARDAIEGARPADTFARENPGLLDEIGKVASEGSARNLVDFDVVTGRGDHISANIGIVPLRGEAGAAGVLVLFDNITATKRLQGAIGRFLPQGAVEEILERDENLLFGTSCRATVLFADIRNFTGAAEALSPRQTVDMLNDVFTSLFEAVASNDGVLDKFIGDALMAVYGAPIATGADAENAVRSALRMQELLAEYNRSRADDALPPLALGIGIATGEVIAGTIGSPKRMDYTVIGDSVNLASRLEAITKAYQVHTIVCADTATELGPAIGLRELDLVRVRGRNQPTRIYEAFPASDAGARASLLHTYAKARALLAERDWTAAARTFETALEIAPDDHPSALMRDRARALAADPPGRDWDGVWAD</sequence>
<reference evidence="5" key="1">
    <citation type="submission" date="2022-09" db="EMBL/GenBank/DDBJ databases">
        <title>The genome sequence of Tsuneonella sp. YG55.</title>
        <authorList>
            <person name="Liu Y."/>
        </authorList>
    </citation>
    <scope>NUCLEOTIDE SEQUENCE</scope>
    <source>
        <strain evidence="5">YG55</strain>
    </source>
</reference>
<dbReference type="Gene3D" id="3.30.70.1230">
    <property type="entry name" value="Nucleotide cyclase"/>
    <property type="match status" value="1"/>
</dbReference>
<dbReference type="Gene3D" id="2.60.120.260">
    <property type="entry name" value="Galactose-binding domain-like"/>
    <property type="match status" value="1"/>
</dbReference>
<dbReference type="SUPFAM" id="SSF55073">
    <property type="entry name" value="Nucleotide cyclase"/>
    <property type="match status" value="1"/>
</dbReference>
<protein>
    <submittedName>
        <fullName evidence="5">GAF domain-containing protein</fullName>
    </submittedName>
</protein>
<dbReference type="AlphaFoldDB" id="A0A9X2W0K4"/>
<dbReference type="InterPro" id="IPR029787">
    <property type="entry name" value="Nucleotide_cyclase"/>
</dbReference>
<feature type="transmembrane region" description="Helical" evidence="2">
    <location>
        <begin position="267"/>
        <end position="295"/>
    </location>
</feature>
<evidence type="ECO:0000256" key="1">
    <source>
        <dbReference type="SAM" id="MobiDB-lite"/>
    </source>
</evidence>
<dbReference type="GO" id="GO:0004016">
    <property type="term" value="F:adenylate cyclase activity"/>
    <property type="evidence" value="ECO:0007669"/>
    <property type="project" value="UniProtKB-ARBA"/>
</dbReference>
<evidence type="ECO:0000313" key="5">
    <source>
        <dbReference type="EMBL" id="MCT2557964.1"/>
    </source>
</evidence>
<keyword evidence="6" id="KW-1185">Reference proteome</keyword>
<dbReference type="InterPro" id="IPR050697">
    <property type="entry name" value="Adenylyl/Guanylyl_Cyclase_3/4"/>
</dbReference>
<evidence type="ECO:0000256" key="2">
    <source>
        <dbReference type="SAM" id="Phobius"/>
    </source>
</evidence>
<dbReference type="NCBIfam" id="TIGR00229">
    <property type="entry name" value="sensory_box"/>
    <property type="match status" value="1"/>
</dbReference>